<dbReference type="EMBL" id="JACRWH010000009">
    <property type="protein sequence ID" value="MBC6011928.1"/>
    <property type="molecule type" value="Genomic_DNA"/>
</dbReference>
<evidence type="ECO:0000256" key="1">
    <source>
        <dbReference type="SAM" id="Coils"/>
    </source>
</evidence>
<reference evidence="4 5" key="1">
    <citation type="submission" date="2020-08" db="EMBL/GenBank/DDBJ databases">
        <authorList>
            <person name="Liu C."/>
            <person name="Sun Q."/>
        </authorList>
    </citation>
    <scope>NUCLEOTIDE SEQUENCE [LARGE SCALE GENOMIC DNA]</scope>
    <source>
        <strain evidence="4 5">L34</strain>
    </source>
</reference>
<feature type="region of interest" description="Disordered" evidence="2">
    <location>
        <begin position="109"/>
        <end position="149"/>
    </location>
</feature>
<keyword evidence="1" id="KW-0175">Coiled coil</keyword>
<evidence type="ECO:0000256" key="2">
    <source>
        <dbReference type="SAM" id="MobiDB-lite"/>
    </source>
</evidence>
<sequence length="425" mass="49088">MSKNDKNIDAYSKALLDKKTEYNDELKKPKVVHQMSEAERRQAEKTMSSALDMLRKERGQKTIEEEEQFYQEHEDDLKDMDDDFTTSSIEKEQSNEALDLVHAMLKNMSNEGDENEEVVIQKEKNPNEKKEKKEHKPKEKKSKNKQVKEKKPLKKITKIVLCVILVGLVALGGYAYKVLVYDPQNIVSETQQKTYDKLVSYADEYGDNMMSDAEKLELLDLDKDYQKLLDKQKTSINEYFKEQTGKTYKALLKDMKQLHHDKEEVKLPAYQQIVGLLNGWESKSDEEKMAVADMQSTYSSLSKNLKDEVDTLSKSKTGKDFIDLCKEQGELKAAAEEKARQEEEAKKAENEKKVKEYQTSLNSLQQDYNTYAQYAQSLESDLAYAQQNGEDTADIQSQIDTNNQMLSSLQQQITYYQQQISALQS</sequence>
<feature type="transmembrane region" description="Helical" evidence="3">
    <location>
        <begin position="156"/>
        <end position="176"/>
    </location>
</feature>
<keyword evidence="3" id="KW-0812">Transmembrane</keyword>
<gene>
    <name evidence="4" type="ORF">H8911_04055</name>
</gene>
<keyword evidence="5" id="KW-1185">Reference proteome</keyword>
<organism evidence="4 5">
    <name type="scientific">Holdemanella hominis</name>
    <dbReference type="NCBI Taxonomy" id="2764327"/>
    <lineage>
        <taxon>Bacteria</taxon>
        <taxon>Bacillati</taxon>
        <taxon>Bacillota</taxon>
        <taxon>Erysipelotrichia</taxon>
        <taxon>Erysipelotrichales</taxon>
        <taxon>Erysipelotrichaceae</taxon>
        <taxon>Holdemanella</taxon>
    </lineage>
</organism>
<keyword evidence="3" id="KW-0472">Membrane</keyword>
<keyword evidence="3" id="KW-1133">Transmembrane helix</keyword>
<feature type="coiled-coil region" evidence="1">
    <location>
        <begin position="325"/>
        <end position="367"/>
    </location>
</feature>
<feature type="compositionally biased region" description="Basic and acidic residues" evidence="2">
    <location>
        <begin position="119"/>
        <end position="137"/>
    </location>
</feature>
<evidence type="ECO:0000313" key="4">
    <source>
        <dbReference type="EMBL" id="MBC6011928.1"/>
    </source>
</evidence>
<name>A0ABR7KGS1_9FIRM</name>
<feature type="compositionally biased region" description="Basic and acidic residues" evidence="2">
    <location>
        <begin position="53"/>
        <end position="63"/>
    </location>
</feature>
<comment type="caution">
    <text evidence="4">The sequence shown here is derived from an EMBL/GenBank/DDBJ whole genome shotgun (WGS) entry which is preliminary data.</text>
</comment>
<protein>
    <submittedName>
        <fullName evidence="4">Uncharacterized protein</fullName>
    </submittedName>
</protein>
<dbReference type="RefSeq" id="WP_186998785.1">
    <property type="nucleotide sequence ID" value="NZ_JACRWH010000009.1"/>
</dbReference>
<evidence type="ECO:0000313" key="5">
    <source>
        <dbReference type="Proteomes" id="UP000649075"/>
    </source>
</evidence>
<proteinExistence type="predicted"/>
<evidence type="ECO:0000256" key="3">
    <source>
        <dbReference type="SAM" id="Phobius"/>
    </source>
</evidence>
<feature type="region of interest" description="Disordered" evidence="2">
    <location>
        <begin position="27"/>
        <end position="95"/>
    </location>
</feature>
<accession>A0ABR7KGS1</accession>
<dbReference type="Proteomes" id="UP000649075">
    <property type="component" value="Unassembled WGS sequence"/>
</dbReference>